<feature type="transmembrane region" description="Helical" evidence="6">
    <location>
        <begin position="15"/>
        <end position="36"/>
    </location>
</feature>
<dbReference type="PHI-base" id="PHI:5833"/>
<keyword evidence="3 6" id="KW-1133">Transmembrane helix</keyword>
<dbReference type="VEuPathDB" id="FungiDB:FGRAMPH1_01G02493"/>
<keyword evidence="9" id="KW-1185">Reference proteome</keyword>
<gene>
    <name evidence="8" type="ORF">FGRAMPH1_01T02493</name>
</gene>
<evidence type="ECO:0000256" key="3">
    <source>
        <dbReference type="ARBA" id="ARBA00022989"/>
    </source>
</evidence>
<evidence type="ECO:0000313" key="8">
    <source>
        <dbReference type="EMBL" id="SCB64162.1"/>
    </source>
</evidence>
<feature type="domain" description="Rhodopsin" evidence="7">
    <location>
        <begin position="32"/>
        <end position="268"/>
    </location>
</feature>
<dbReference type="PANTHER" id="PTHR33048:SF55">
    <property type="entry name" value="INTEGRAL MEMBRANE PROTEIN"/>
    <property type="match status" value="1"/>
</dbReference>
<dbReference type="AlphaFoldDB" id="A0A1C3YI15"/>
<evidence type="ECO:0000256" key="1">
    <source>
        <dbReference type="ARBA" id="ARBA00004141"/>
    </source>
</evidence>
<feature type="transmembrane region" description="Helical" evidence="6">
    <location>
        <begin position="48"/>
        <end position="73"/>
    </location>
</feature>
<reference evidence="8 9" key="3">
    <citation type="journal article" date="2015" name="BMC Genomics">
        <title>The completed genome sequence of the pathogenic ascomycete fungus Fusarium graminearum.</title>
        <authorList>
            <person name="King R."/>
            <person name="Urban M."/>
            <person name="Hammond-Kosack M.C."/>
            <person name="Hassani-Pak K."/>
            <person name="Hammond-Kosack K.E."/>
        </authorList>
    </citation>
    <scope>NUCLEOTIDE SEQUENCE [LARGE SCALE GENOMIC DNA]</scope>
    <source>
        <strain evidence="9">ATCC MYA-4620 / CBS 123657 / FGSC 9075 / NRRL 31084 / PH-1</strain>
    </source>
</reference>
<dbReference type="Pfam" id="PF20684">
    <property type="entry name" value="Fung_rhodopsin"/>
    <property type="match status" value="1"/>
</dbReference>
<evidence type="ECO:0000256" key="2">
    <source>
        <dbReference type="ARBA" id="ARBA00022692"/>
    </source>
</evidence>
<dbReference type="PANTHER" id="PTHR33048">
    <property type="entry name" value="PTH11-LIKE INTEGRAL MEMBRANE PROTEIN (AFU_ORTHOLOGUE AFUA_5G11245)"/>
    <property type="match status" value="1"/>
</dbReference>
<feature type="transmembrane region" description="Helical" evidence="6">
    <location>
        <begin position="170"/>
        <end position="193"/>
    </location>
</feature>
<reference evidence="9" key="2">
    <citation type="journal article" date="2010" name="Nature">
        <title>Comparative genomics reveals mobile pathogenicity chromosomes in Fusarium.</title>
        <authorList>
            <person name="Ma L.J."/>
            <person name="van der Does H.C."/>
            <person name="Borkovich K.A."/>
            <person name="Coleman J.J."/>
            <person name="Daboussi M.J."/>
            <person name="Di Pietro A."/>
            <person name="Dufresne M."/>
            <person name="Freitag M."/>
            <person name="Grabherr M."/>
            <person name="Henrissat B."/>
            <person name="Houterman P.M."/>
            <person name="Kang S."/>
            <person name="Shim W.B."/>
            <person name="Woloshuk C."/>
            <person name="Xie X."/>
            <person name="Xu J.R."/>
            <person name="Antoniw J."/>
            <person name="Baker S.E."/>
            <person name="Bluhm B.H."/>
            <person name="Breakspear A."/>
            <person name="Brown D.W."/>
            <person name="Butchko R.A."/>
            <person name="Chapman S."/>
            <person name="Coulson R."/>
            <person name="Coutinho P.M."/>
            <person name="Danchin E.G."/>
            <person name="Diener A."/>
            <person name="Gale L.R."/>
            <person name="Gardiner D.M."/>
            <person name="Goff S."/>
            <person name="Hammond-Kosack K.E."/>
            <person name="Hilburn K."/>
            <person name="Hua-Van A."/>
            <person name="Jonkers W."/>
            <person name="Kazan K."/>
            <person name="Kodira C.D."/>
            <person name="Koehrsen M."/>
            <person name="Kumar L."/>
            <person name="Lee Y.H."/>
            <person name="Li L."/>
            <person name="Manners J.M."/>
            <person name="Miranda-Saavedra D."/>
            <person name="Mukherjee M."/>
            <person name="Park G."/>
            <person name="Park J."/>
            <person name="Park S.Y."/>
            <person name="Proctor R.H."/>
            <person name="Regev A."/>
            <person name="Ruiz-Roldan M.C."/>
            <person name="Sain D."/>
            <person name="Sakthikumar S."/>
            <person name="Sykes S."/>
            <person name="Schwartz D.C."/>
            <person name="Turgeon B.G."/>
            <person name="Wapinski I."/>
            <person name="Yoder O."/>
            <person name="Young S."/>
            <person name="Zeng Q."/>
            <person name="Zhou S."/>
            <person name="Galagan J."/>
            <person name="Cuomo C.A."/>
            <person name="Kistler H.C."/>
            <person name="Rep M."/>
        </authorList>
    </citation>
    <scope>GENOME REANNOTATION</scope>
    <source>
        <strain evidence="9">ATCC MYA-4620 / CBS 123657 / FGSC 9075 / NRRL 31084 / PH-1</strain>
    </source>
</reference>
<protein>
    <submittedName>
        <fullName evidence="8">Chromosome 1, complete genome</fullName>
    </submittedName>
</protein>
<organism evidence="8 9">
    <name type="scientific">Gibberella zeae (strain ATCC MYA-4620 / CBS 123657 / FGSC 9075 / NRRL 31084 / PH-1)</name>
    <name type="common">Wheat head blight fungus</name>
    <name type="synonym">Fusarium graminearum</name>
    <dbReference type="NCBI Taxonomy" id="229533"/>
    <lineage>
        <taxon>Eukaryota</taxon>
        <taxon>Fungi</taxon>
        <taxon>Dikarya</taxon>
        <taxon>Ascomycota</taxon>
        <taxon>Pezizomycotina</taxon>
        <taxon>Sordariomycetes</taxon>
        <taxon>Hypocreomycetidae</taxon>
        <taxon>Hypocreales</taxon>
        <taxon>Nectriaceae</taxon>
        <taxon>Fusarium</taxon>
    </lineage>
</organism>
<dbReference type="Proteomes" id="UP000070720">
    <property type="component" value="Chromosome 1"/>
</dbReference>
<feature type="transmembrane region" description="Helical" evidence="6">
    <location>
        <begin position="127"/>
        <end position="150"/>
    </location>
</feature>
<proteinExistence type="inferred from homology"/>
<comment type="similarity">
    <text evidence="5">Belongs to the SAT4 family.</text>
</comment>
<reference evidence="9" key="1">
    <citation type="journal article" date="2007" name="Science">
        <title>The Fusarium graminearum genome reveals a link between localized polymorphism and pathogen specialization.</title>
        <authorList>
            <person name="Cuomo C.A."/>
            <person name="Gueldener U."/>
            <person name="Xu J.-R."/>
            <person name="Trail F."/>
            <person name="Turgeon B.G."/>
            <person name="Di Pietro A."/>
            <person name="Walton J.D."/>
            <person name="Ma L.-J."/>
            <person name="Baker S.E."/>
            <person name="Rep M."/>
            <person name="Adam G."/>
            <person name="Antoniw J."/>
            <person name="Baldwin T."/>
            <person name="Calvo S.E."/>
            <person name="Chang Y.-L."/>
            <person name="DeCaprio D."/>
            <person name="Gale L.R."/>
            <person name="Gnerre S."/>
            <person name="Goswami R.S."/>
            <person name="Hammond-Kosack K."/>
            <person name="Harris L.J."/>
            <person name="Hilburn K."/>
            <person name="Kennell J.C."/>
            <person name="Kroken S."/>
            <person name="Magnuson J.K."/>
            <person name="Mannhaupt G."/>
            <person name="Mauceli E.W."/>
            <person name="Mewes H.-W."/>
            <person name="Mitterbauer R."/>
            <person name="Muehlbauer G."/>
            <person name="Muensterkoetter M."/>
            <person name="Nelson D."/>
            <person name="O'Donnell K."/>
            <person name="Ouellet T."/>
            <person name="Qi W."/>
            <person name="Quesneville H."/>
            <person name="Roncero M.I.G."/>
            <person name="Seong K.-Y."/>
            <person name="Tetko I.V."/>
            <person name="Urban M."/>
            <person name="Waalwijk C."/>
            <person name="Ward T.J."/>
            <person name="Yao J."/>
            <person name="Birren B.W."/>
            <person name="Kistler H.C."/>
        </authorList>
    </citation>
    <scope>NUCLEOTIDE SEQUENCE [LARGE SCALE GENOMIC DNA]</scope>
    <source>
        <strain evidence="9">ATCC MYA-4620 / CBS 123657 / FGSC 9075 / NRRL 31084 / PH-1</strain>
    </source>
</reference>
<dbReference type="InterPro" id="IPR049326">
    <property type="entry name" value="Rhodopsin_dom_fungi"/>
</dbReference>
<evidence type="ECO:0000256" key="5">
    <source>
        <dbReference type="ARBA" id="ARBA00038359"/>
    </source>
</evidence>
<name>A0A1C3YI15_GIBZE</name>
<evidence type="ECO:0000313" key="9">
    <source>
        <dbReference type="Proteomes" id="UP000070720"/>
    </source>
</evidence>
<feature type="transmembrane region" description="Helical" evidence="6">
    <location>
        <begin position="93"/>
        <end position="115"/>
    </location>
</feature>
<comment type="subcellular location">
    <subcellularLocation>
        <location evidence="1">Membrane</location>
        <topology evidence="1">Multi-pass membrane protein</topology>
    </subcellularLocation>
</comment>
<evidence type="ECO:0000259" key="7">
    <source>
        <dbReference type="Pfam" id="PF20684"/>
    </source>
</evidence>
<feature type="transmembrane region" description="Helical" evidence="6">
    <location>
        <begin position="205"/>
        <end position="223"/>
    </location>
</feature>
<accession>A0A1C3YI15</accession>
<dbReference type="EMBL" id="HG970332">
    <property type="protein sequence ID" value="SCB64162.1"/>
    <property type="molecule type" value="Genomic_DNA"/>
</dbReference>
<sequence>MASEFTSTESNAMQVYAPSIVFFLVTPLFIAFRFWSRITRRTGLGWDDMTIIISFSCAVAVQTIMMVACNYGFGQHIKTLTPSDKIISLKLYYIAQIFYKLTMNLAKISMLLLYLRIFVHRWFRRCCFTLMGLVTCYMIASVTLSILQCYPISGAWDKSMPPTCIDLEKFWLANAGFSIATDSLILMLPMHPICTSKLSVTQKRGLIMLLATGGGLVITTSIVRTTTLSFTAKTPDTTFNISSTMWSIIEQNLAIICTCLPMCRLPIATRFPLWVSESELTARDVSEPADLSKRQTRRWSPYTGPRNVQGITRSIVITSDEMSDELTLDPVERTFTMSTLSSDIGAIRKIVEYEITFETASEAEP</sequence>
<dbReference type="InterPro" id="IPR052337">
    <property type="entry name" value="SAT4-like"/>
</dbReference>
<dbReference type="InParanoid" id="A0A1C3YI15"/>
<evidence type="ECO:0000256" key="6">
    <source>
        <dbReference type="SAM" id="Phobius"/>
    </source>
</evidence>
<keyword evidence="4 6" id="KW-0472">Membrane</keyword>
<keyword evidence="2 6" id="KW-0812">Transmembrane</keyword>
<dbReference type="GO" id="GO:0016020">
    <property type="term" value="C:membrane"/>
    <property type="evidence" value="ECO:0007669"/>
    <property type="project" value="UniProtKB-SubCell"/>
</dbReference>
<dbReference type="eggNOG" id="ENOG502SHQF">
    <property type="taxonomic scope" value="Eukaryota"/>
</dbReference>
<evidence type="ECO:0000256" key="4">
    <source>
        <dbReference type="ARBA" id="ARBA00023136"/>
    </source>
</evidence>